<evidence type="ECO:0000259" key="5">
    <source>
        <dbReference type="Pfam" id="PF05670"/>
    </source>
</evidence>
<comment type="similarity">
    <text evidence="1">Belongs to the CCDC25 family.</text>
</comment>
<dbReference type="EMBL" id="OC000445">
    <property type="protein sequence ID" value="CAD7257310.1"/>
    <property type="molecule type" value="Genomic_DNA"/>
</dbReference>
<accession>A0A7R9AND3</accession>
<feature type="domain" description="NFACT RNA-binding" evidence="5">
    <location>
        <begin position="1"/>
        <end position="108"/>
    </location>
</feature>
<proteinExistence type="inferred from homology"/>
<comment type="subunit">
    <text evidence="3">Interacts (via cytoplasmic region) with ILK.</text>
</comment>
<name>A0A7R9AND3_TIMSH</name>
<feature type="compositionally biased region" description="Polar residues" evidence="4">
    <location>
        <begin position="185"/>
        <end position="194"/>
    </location>
</feature>
<evidence type="ECO:0000256" key="1">
    <source>
        <dbReference type="ARBA" id="ARBA00008998"/>
    </source>
</evidence>
<evidence type="ECO:0000256" key="2">
    <source>
        <dbReference type="ARBA" id="ARBA00016700"/>
    </source>
</evidence>
<feature type="compositionally biased region" description="Basic and acidic residues" evidence="4">
    <location>
        <begin position="127"/>
        <end position="174"/>
    </location>
</feature>
<dbReference type="PANTHER" id="PTHR13049:SF2">
    <property type="entry name" value="COILED-COIL DOMAIN-CONTAINING PROTEIN 25"/>
    <property type="match status" value="1"/>
</dbReference>
<reference evidence="6" key="1">
    <citation type="submission" date="2020-11" db="EMBL/GenBank/DDBJ databases">
        <authorList>
            <person name="Tran Van P."/>
        </authorList>
    </citation>
    <scope>NUCLEOTIDE SEQUENCE</scope>
</reference>
<dbReference type="PANTHER" id="PTHR13049">
    <property type="entry name" value="DUF814-RELATED"/>
    <property type="match status" value="1"/>
</dbReference>
<sequence length="201" mass="23780">MVFYFTSTAVNPHVTLFMGLDKYENEHLIRWGWPEDVWFHVDKLSSAHVYLRLLPGQTIHDIPKEVLDDAAQLVKANSIQGNKMNDIDVVYTMWSNLKKTDGMEAGQVYKMRVAKRINEIVNRLNKTKREGQPDLQAEREEHDRKEREINKRLMREQKEREKEEERRKKEEAELRSYTTLMKAENMSSNKCTDGNDSDDFM</sequence>
<dbReference type="AlphaFoldDB" id="A0A7R9AND3"/>
<dbReference type="InterPro" id="IPR039730">
    <property type="entry name" value="Jlp2/Ccd25"/>
</dbReference>
<evidence type="ECO:0000313" key="6">
    <source>
        <dbReference type="EMBL" id="CAD7257310.1"/>
    </source>
</evidence>
<dbReference type="InterPro" id="IPR008532">
    <property type="entry name" value="NFACT_RNA-bd"/>
</dbReference>
<evidence type="ECO:0000256" key="3">
    <source>
        <dbReference type="ARBA" id="ARBA00024214"/>
    </source>
</evidence>
<evidence type="ECO:0000256" key="4">
    <source>
        <dbReference type="SAM" id="MobiDB-lite"/>
    </source>
</evidence>
<organism evidence="6">
    <name type="scientific">Timema shepardi</name>
    <name type="common">Walking stick</name>
    <dbReference type="NCBI Taxonomy" id="629360"/>
    <lineage>
        <taxon>Eukaryota</taxon>
        <taxon>Metazoa</taxon>
        <taxon>Ecdysozoa</taxon>
        <taxon>Arthropoda</taxon>
        <taxon>Hexapoda</taxon>
        <taxon>Insecta</taxon>
        <taxon>Pterygota</taxon>
        <taxon>Neoptera</taxon>
        <taxon>Polyneoptera</taxon>
        <taxon>Phasmatodea</taxon>
        <taxon>Timematodea</taxon>
        <taxon>Timematoidea</taxon>
        <taxon>Timematidae</taxon>
        <taxon>Timema</taxon>
    </lineage>
</organism>
<feature type="region of interest" description="Disordered" evidence="4">
    <location>
        <begin position="124"/>
        <end position="201"/>
    </location>
</feature>
<dbReference type="Pfam" id="PF05670">
    <property type="entry name" value="NFACT-R_1"/>
    <property type="match status" value="1"/>
</dbReference>
<gene>
    <name evidence="6" type="ORF">TSIB3V08_LOCUS1581</name>
</gene>
<protein>
    <recommendedName>
        <fullName evidence="2">Coiled-coil domain-containing protein 25</fullName>
    </recommendedName>
</protein>